<feature type="region of interest" description="Disordered" evidence="1">
    <location>
        <begin position="30"/>
        <end position="49"/>
    </location>
</feature>
<name>A0A9Q0NBY7_9DIPT</name>
<evidence type="ECO:0000313" key="3">
    <source>
        <dbReference type="Proteomes" id="UP001151699"/>
    </source>
</evidence>
<feature type="non-terminal residue" evidence="2">
    <location>
        <position position="1"/>
    </location>
</feature>
<dbReference type="Proteomes" id="UP001151699">
    <property type="component" value="Chromosome A"/>
</dbReference>
<comment type="caution">
    <text evidence="2">The sequence shown here is derived from an EMBL/GenBank/DDBJ whole genome shotgun (WGS) entry which is preliminary data.</text>
</comment>
<dbReference type="EMBL" id="WJQU01000001">
    <property type="protein sequence ID" value="KAJ6647172.1"/>
    <property type="molecule type" value="Genomic_DNA"/>
</dbReference>
<gene>
    <name evidence="2" type="ORF">Bhyg_02392</name>
</gene>
<reference evidence="2" key="1">
    <citation type="submission" date="2022-07" db="EMBL/GenBank/DDBJ databases">
        <authorList>
            <person name="Trinca V."/>
            <person name="Uliana J.V.C."/>
            <person name="Torres T.T."/>
            <person name="Ward R.J."/>
            <person name="Monesi N."/>
        </authorList>
    </citation>
    <scope>NUCLEOTIDE SEQUENCE</scope>
    <source>
        <strain evidence="2">HSMRA1968</strain>
        <tissue evidence="2">Whole embryos</tissue>
    </source>
</reference>
<protein>
    <submittedName>
        <fullName evidence="2">Uncharacterized protein</fullName>
    </submittedName>
</protein>
<keyword evidence="3" id="KW-1185">Reference proteome</keyword>
<evidence type="ECO:0000256" key="1">
    <source>
        <dbReference type="SAM" id="MobiDB-lite"/>
    </source>
</evidence>
<accession>A0A9Q0NBY7</accession>
<sequence>MDNFDGMESAVDNILRENKFGSRRYELRSHDKEKTEVQPLNVSSGARGGRISKRNSAAIKIQRFSRLAPFTNGNKVDGDARKIQEHLNVSGAVTEMENETEMDAAVQKMMLYLMESGKRDENENVIDVATRKMMEILNEYLRISCDRDMLHKGKNVGKCVGSFNT</sequence>
<dbReference type="AlphaFoldDB" id="A0A9Q0NBY7"/>
<proteinExistence type="predicted"/>
<organism evidence="2 3">
    <name type="scientific">Pseudolycoriella hygida</name>
    <dbReference type="NCBI Taxonomy" id="35572"/>
    <lineage>
        <taxon>Eukaryota</taxon>
        <taxon>Metazoa</taxon>
        <taxon>Ecdysozoa</taxon>
        <taxon>Arthropoda</taxon>
        <taxon>Hexapoda</taxon>
        <taxon>Insecta</taxon>
        <taxon>Pterygota</taxon>
        <taxon>Neoptera</taxon>
        <taxon>Endopterygota</taxon>
        <taxon>Diptera</taxon>
        <taxon>Nematocera</taxon>
        <taxon>Sciaroidea</taxon>
        <taxon>Sciaridae</taxon>
        <taxon>Pseudolycoriella</taxon>
    </lineage>
</organism>
<evidence type="ECO:0000313" key="2">
    <source>
        <dbReference type="EMBL" id="KAJ6647172.1"/>
    </source>
</evidence>